<sequence length="812" mass="92621">MRFHYGLGVGHVYSHQTNPCLTQVTPGPTTQTPAHPEDEYLNNGERYQASDSEEDDVDDVDGHVGSEELDYFDQGLNASTCLIRSFSYIKMQQSNSLLSVPAADTPIYVYVHSENICNRVLRLLPLRNDEPFHGLSSRFLFIGYAAHDYQLAPIYWPEEYREFSEPPHDIIHHIGFLASDNNFARSPVYEIKPSSSGFLEDVHPPFCGPSPQGLLCPIWVLERLNGIPFNPAQFPNGFLPPVPPISVGIPAWDAFGPFTQQSLSFSDMLLPLSMDFDNDHTVDLTVASTADDMFESALDDYDSSLFSNVIIADGADLPHEELHWRLTLRDDSLDGNQKKSLRLALLTSPWGRPIKLAKYLYVGHILIGTPTNTFSMCEVECRHLITTSLLRALHLDLKTYEEIREIPLTVMNSFGSEARIYWSQLRTRFLDHPIDFTFELRKVVRGGTTPDTKFGDSTEQEAEIKLLIIDLMNSGDENMIREAICKLIVTQGFREILWATLYRPIADFPQGQARLADLYPKAIQTLMGYLGKGIVGILVALMYQSFIPSHAEKTYLKMLELYPRIMAALDVMYTHPHRFDTFFDAVLKLPHIREENVLSIDPKTRHARLILDPITNLKQMKMMDDVRDIVVEPSHDELTVPYAQFRLPHSFKSVHNTILVILQMTVLVSQQRSVALSDSSIGTWPMQLPRYAEVVLLTDDAYEDNLVHKKQISDPLPSVYGDWQELVHPLGGTYFYNLKQNMYTLTNLRDYRNLQTLDEFVNASRAAAKEDAWTLVVQPMIFMGEERFQYYYVVPGSRIITWLEDLDGYILF</sequence>
<comment type="caution">
    <text evidence="2">The sequence shown here is derived from an EMBL/GenBank/DDBJ whole genome shotgun (WGS) entry which is preliminary data.</text>
</comment>
<dbReference type="AlphaFoldDB" id="A0A9P7J5F3"/>
<gene>
    <name evidence="2" type="ORF">HD556DRAFT_1437393</name>
</gene>
<feature type="region of interest" description="Disordered" evidence="1">
    <location>
        <begin position="18"/>
        <end position="40"/>
    </location>
</feature>
<dbReference type="OrthoDB" id="2657621at2759"/>
<reference evidence="2" key="1">
    <citation type="journal article" date="2020" name="New Phytol.">
        <title>Comparative genomics reveals dynamic genome evolution in host specialist ectomycorrhizal fungi.</title>
        <authorList>
            <person name="Lofgren L.A."/>
            <person name="Nguyen N.H."/>
            <person name="Vilgalys R."/>
            <person name="Ruytinx J."/>
            <person name="Liao H.L."/>
            <person name="Branco S."/>
            <person name="Kuo A."/>
            <person name="LaButti K."/>
            <person name="Lipzen A."/>
            <person name="Andreopoulos W."/>
            <person name="Pangilinan J."/>
            <person name="Riley R."/>
            <person name="Hundley H."/>
            <person name="Na H."/>
            <person name="Barry K."/>
            <person name="Grigoriev I.V."/>
            <person name="Stajich J.E."/>
            <person name="Kennedy P.G."/>
        </authorList>
    </citation>
    <scope>NUCLEOTIDE SEQUENCE</scope>
    <source>
        <strain evidence="2">S12</strain>
    </source>
</reference>
<feature type="compositionally biased region" description="Low complexity" evidence="1">
    <location>
        <begin position="22"/>
        <end position="33"/>
    </location>
</feature>
<dbReference type="EMBL" id="JABBWE010000004">
    <property type="protein sequence ID" value="KAG1803634.1"/>
    <property type="molecule type" value="Genomic_DNA"/>
</dbReference>
<proteinExistence type="predicted"/>
<keyword evidence="3" id="KW-1185">Reference proteome</keyword>
<dbReference type="Proteomes" id="UP000719766">
    <property type="component" value="Unassembled WGS sequence"/>
</dbReference>
<evidence type="ECO:0000256" key="1">
    <source>
        <dbReference type="SAM" id="MobiDB-lite"/>
    </source>
</evidence>
<accession>A0A9P7J5F3</accession>
<dbReference type="GeneID" id="64599461"/>
<evidence type="ECO:0000313" key="3">
    <source>
        <dbReference type="Proteomes" id="UP000719766"/>
    </source>
</evidence>
<name>A0A9P7J5F3_9AGAM</name>
<evidence type="ECO:0000313" key="2">
    <source>
        <dbReference type="EMBL" id="KAG1803634.1"/>
    </source>
</evidence>
<organism evidence="2 3">
    <name type="scientific">Suillus plorans</name>
    <dbReference type="NCBI Taxonomy" id="116603"/>
    <lineage>
        <taxon>Eukaryota</taxon>
        <taxon>Fungi</taxon>
        <taxon>Dikarya</taxon>
        <taxon>Basidiomycota</taxon>
        <taxon>Agaricomycotina</taxon>
        <taxon>Agaricomycetes</taxon>
        <taxon>Agaricomycetidae</taxon>
        <taxon>Boletales</taxon>
        <taxon>Suillineae</taxon>
        <taxon>Suillaceae</taxon>
        <taxon>Suillus</taxon>
    </lineage>
</organism>
<dbReference type="RefSeq" id="XP_041165980.1">
    <property type="nucleotide sequence ID" value="XM_041305697.1"/>
</dbReference>
<protein>
    <submittedName>
        <fullName evidence="2">Uncharacterized protein</fullName>
    </submittedName>
</protein>